<dbReference type="OrthoDB" id="1449069at2"/>
<keyword evidence="2" id="KW-1185">Reference proteome</keyword>
<dbReference type="PROSITE" id="PS51257">
    <property type="entry name" value="PROKAR_LIPOPROTEIN"/>
    <property type="match status" value="1"/>
</dbReference>
<reference evidence="1 2" key="1">
    <citation type="journal article" date="2013" name="Int. J. Syst. Evol. Microbiol.">
        <title>Kordia antarctica sp. nov., isolated from Antarctic seawater.</title>
        <authorList>
            <person name="Baek K."/>
            <person name="Choi A."/>
            <person name="Kang I."/>
            <person name="Lee K."/>
            <person name="Cho J.C."/>
        </authorList>
    </citation>
    <scope>NUCLEOTIDE SEQUENCE [LARGE SCALE GENOMIC DNA]</scope>
    <source>
        <strain evidence="1 2">IMCC3317</strain>
    </source>
</reference>
<dbReference type="AlphaFoldDB" id="A0A7L4ZN98"/>
<evidence type="ECO:0000313" key="1">
    <source>
        <dbReference type="EMBL" id="QHI37374.1"/>
    </source>
</evidence>
<evidence type="ECO:0008006" key="3">
    <source>
        <dbReference type="Google" id="ProtNLM"/>
    </source>
</evidence>
<accession>A0A7L4ZN98</accession>
<dbReference type="Proteomes" id="UP000464657">
    <property type="component" value="Chromosome"/>
</dbReference>
<gene>
    <name evidence="1" type="ORF">IMCC3317_27530</name>
</gene>
<dbReference type="RefSeq" id="WP_160130010.1">
    <property type="nucleotide sequence ID" value="NZ_CP019288.1"/>
</dbReference>
<organism evidence="1 2">
    <name type="scientific">Kordia antarctica</name>
    <dbReference type="NCBI Taxonomy" id="1218801"/>
    <lineage>
        <taxon>Bacteria</taxon>
        <taxon>Pseudomonadati</taxon>
        <taxon>Bacteroidota</taxon>
        <taxon>Flavobacteriia</taxon>
        <taxon>Flavobacteriales</taxon>
        <taxon>Flavobacteriaceae</taxon>
        <taxon>Kordia</taxon>
    </lineage>
</organism>
<proteinExistence type="predicted"/>
<protein>
    <recommendedName>
        <fullName evidence="3">Lipoprotein</fullName>
    </recommendedName>
</protein>
<dbReference type="EMBL" id="CP019288">
    <property type="protein sequence ID" value="QHI37374.1"/>
    <property type="molecule type" value="Genomic_DNA"/>
</dbReference>
<dbReference type="KEGG" id="kan:IMCC3317_27530"/>
<name>A0A7L4ZN98_9FLAO</name>
<sequence length="160" mass="18821">MKNLHYTKLILFCFLFIACGKQKTERLKADLTFRSVTFSSFYGATDERYESLVREMDSTLQNFKKEDGNVKLCRQFKKLQKLSLLRSPFIFLNIEKDSTITVYLDEKEYTKVKHIKHVDLFREGKKAVLELEVIEKEKGIYYSENIIAVKKVDGKSRSNI</sequence>
<evidence type="ECO:0000313" key="2">
    <source>
        <dbReference type="Proteomes" id="UP000464657"/>
    </source>
</evidence>